<dbReference type="Proteomes" id="UP001515683">
    <property type="component" value="Unassembled WGS sequence"/>
</dbReference>
<name>A0ABX0RBW6_9GAMM</name>
<reference evidence="2 3" key="1">
    <citation type="journal article" date="2019" name="bioRxiv">
        <title>Bacteria contribute to plant secondary compound degradation in a generalist herbivore system.</title>
        <authorList>
            <person name="Francoeur C.B."/>
            <person name="Khadempour L."/>
            <person name="Moreira-Soto R.D."/>
            <person name="Gotting K."/>
            <person name="Book A.J."/>
            <person name="Pinto-Tomas A.A."/>
            <person name="Keefover-Ring K."/>
            <person name="Currie C.R."/>
        </authorList>
    </citation>
    <scope>NUCLEOTIDE SEQUENCE [LARGE SCALE GENOMIC DNA]</scope>
    <source>
        <strain evidence="2">Acro-835</strain>
    </source>
</reference>
<organism evidence="2 3">
    <name type="scientific">Candidatus Pantoea multigeneris</name>
    <dbReference type="NCBI Taxonomy" id="2608357"/>
    <lineage>
        <taxon>Bacteria</taxon>
        <taxon>Pseudomonadati</taxon>
        <taxon>Pseudomonadota</taxon>
        <taxon>Gammaproteobacteria</taxon>
        <taxon>Enterobacterales</taxon>
        <taxon>Erwiniaceae</taxon>
        <taxon>Pantoea</taxon>
    </lineage>
</organism>
<feature type="region of interest" description="Disordered" evidence="1">
    <location>
        <begin position="1"/>
        <end position="24"/>
    </location>
</feature>
<feature type="compositionally biased region" description="Basic and acidic residues" evidence="1">
    <location>
        <begin position="1"/>
        <end position="15"/>
    </location>
</feature>
<feature type="region of interest" description="Disordered" evidence="1">
    <location>
        <begin position="267"/>
        <end position="296"/>
    </location>
</feature>
<dbReference type="EMBL" id="VWXF01000001">
    <property type="protein sequence ID" value="NIF20740.1"/>
    <property type="molecule type" value="Genomic_DNA"/>
</dbReference>
<evidence type="ECO:0000313" key="2">
    <source>
        <dbReference type="EMBL" id="NIF20740.1"/>
    </source>
</evidence>
<evidence type="ECO:0000313" key="3">
    <source>
        <dbReference type="Proteomes" id="UP001515683"/>
    </source>
</evidence>
<comment type="caution">
    <text evidence="2">The sequence shown here is derived from an EMBL/GenBank/DDBJ whole genome shotgun (WGS) entry which is preliminary data.</text>
</comment>
<evidence type="ECO:0000256" key="1">
    <source>
        <dbReference type="SAM" id="MobiDB-lite"/>
    </source>
</evidence>
<keyword evidence="3" id="KW-1185">Reference proteome</keyword>
<protein>
    <submittedName>
        <fullName evidence="2">Uncharacterized protein</fullName>
    </submittedName>
</protein>
<dbReference type="RefSeq" id="WP_167012653.1">
    <property type="nucleotide sequence ID" value="NZ_VWXF01000001.1"/>
</dbReference>
<proteinExistence type="predicted"/>
<gene>
    <name evidence="2" type="ORF">F3J40_03800</name>
</gene>
<sequence length="1947" mass="219508">MNDKVAKSTEYHNEHSGNTTEGFKPRIREDGEIYAADLELTIDHLVSKVPDGIDKIPTPTFETYIYDAISVVKYVTNGMVNNTGSMLRSKVASSIDSIIHSGFPALSNYPVISDLNWLYPIFKSLIESEGVLNKIKIAMRQAALFVARLPLTTTGRGLISAYFQHLKLLLPTETYAILDAIGNYSEIFSSLLSFIPDFSSLDVGDLSVVWLSLLVWSLSVNAGSVTRLRTSLGKSFQAAYDMTDWLPSFFGWLGLLNSPAVPAQLNDSGGREVSVPVSERDHFSSKPQNNSDEPKEPFSWLSQFLNSLQDPLKFPTAMATDQQSNDSQVGNLSVQQNEMIENAEKHINQLVDHFISALRSPEKTGTLNGLSLEGINELKSGLLNGIDFNKALSFRIRYNDYDLREFAFELAGRDVSDNIVTKSVSRFQLSEFSLQKELTLEPTIKKFSSDFTSYMYPLTDVNIAHPFERNLGPIPDDDVDTTRMHNIISKDRVSYLNENPAVLSLYKNDIYFSPGPLFSYRESADKISSALFEVKKIFQFSEFNSGRNLKFKGLTVDEINDFMSEINNGFDWGSAFNLELQCIDQGYHLNIYAKDKASGCYVEKTLASELYFADSPSDINATKVWTVIKSLINQVLPSKSKIKEHYIVNDSGLIKIVNPEQSSRNHNFIDELLRKRKQGEVGVLYSRSENPTESVLYRGGYNFNVGIDNFGKQKTKSLKDRVVIIPDPVVASDSLPQLRTVIYEQLNAILDIQREYLIGYLLDNGFSLKEYALLEKDYLKEIITSGGFDIKLDFDFKAGYYNNNIWKGLSMLSVSENLNPSEKTNFNEYRDDMVVSLMSKINSILSEERFEFKHAFFSGSYIDKLKINASMRVKYPQVNTNDYRMSDKYAEAFRLYDYNNKNRASGVTSREVKNKGLVQKIVSELKDAHNVVSKSSTIQAATKLLHGSSDGRSRDSIEQDVVGEYYKLLANQVNLLQEKKLHEIKFQREFIINALMQYLDIDKGKYEAFSQLKIGVARESSGGDKEYNRDVSFIELIFNDGLRKAVGVSGLHPLVIRHFRRISQSDFATKFKNTGRFVSWLAGYSWENSSAEVIAEYLIDAGMTNANNKQVLTDKLSGLFGESIDTNAVPAAIANPVENFKQHIHSEIDFKVNEISDLEAEKILLRSRDAQDRIFKGNVNYFQSNMTTDAKSLLTSGELTALTSKMASLSADLKRIHDNTPVDFYNDLEVWKFKDYKDLFAQLLRMLPFEPFQLATLIYDLASGAGVEQISEDFIFLIAPFLDEFRALDSIKLGALLQDAVQLKILADSIKQAVDAWKKKDFEGLSSSLLSVGMSGHGILKSGARLAMPRKFEAPYQVHDINGEKFVVTSDVSERVSFDSNEKPAIRKGGLIKPSEMTASGKMTFFEEWEIDDKQAKETYECETFQVRSRKRRGLEACLVIENTALTSFDFDTKQNPLPAKGTDRPQDTEIHPWGADWKMSATKLDDTSKKQPVAAWILPYEGKFFKAEPTATNRVPKVLKNTELPHYKLPQTPEMYSTVKPKLLHRKGYNGHVEINQLEKNLPDSKATLPVSILPRMQVDPNAPQVTNTGVNNSPAVRVTEDFVMNFGDNWYFGTKTRGGSESTTIDEMTMKSDGQLSPEEMEAKKLHAVLMSASFHHNKLQSQTFKGLVTTIDSHSVAQSSGVQTTLHDVDLSTGEKYLFDKEHRVSLQKLHRQQGGSVWESYDSSNFTPDDIDAVNYNKDIMEALYPDNSDFDTTKSDKDKNVFLKGKNYVLFTIGDESFLVLSGAKVERKYIPKVFEDTRVNDKIPNIKVEVTLSGNHNVGSKGKKHYVTFINLDTDLNTKIADINSNLEYPPALPTAATPEQLGEPVKEFKVTFTRENDSERMLAAFLDSANIIQRGQDIFMFNRNDACKSCAALLETLFNKARDAGTTNIRHVFIFPYDKY</sequence>
<accession>A0ABX0RBW6</accession>